<dbReference type="EMBL" id="JADHQC010000002">
    <property type="protein sequence ID" value="MBL6811382.1"/>
    <property type="molecule type" value="Genomic_DNA"/>
</dbReference>
<dbReference type="InterPro" id="IPR003425">
    <property type="entry name" value="CCB3/YggT"/>
</dbReference>
<feature type="transmembrane region" description="Helical" evidence="1">
    <location>
        <begin position="147"/>
        <end position="165"/>
    </location>
</feature>
<name>A0A937LE25_9GAMM</name>
<proteinExistence type="predicted"/>
<dbReference type="GO" id="GO:0016020">
    <property type="term" value="C:membrane"/>
    <property type="evidence" value="ECO:0007669"/>
    <property type="project" value="InterPro"/>
</dbReference>
<keyword evidence="1" id="KW-0812">Transmembrane</keyword>
<organism evidence="2 3">
    <name type="scientific">SAR86 cluster bacterium</name>
    <dbReference type="NCBI Taxonomy" id="2030880"/>
    <lineage>
        <taxon>Bacteria</taxon>
        <taxon>Pseudomonadati</taxon>
        <taxon>Pseudomonadota</taxon>
        <taxon>Gammaproteobacteria</taxon>
        <taxon>SAR86 cluster</taxon>
    </lineage>
</organism>
<gene>
    <name evidence="2" type="ORF">ISQ63_00700</name>
</gene>
<evidence type="ECO:0000313" key="2">
    <source>
        <dbReference type="EMBL" id="MBL6811382.1"/>
    </source>
</evidence>
<keyword evidence="1" id="KW-1133">Transmembrane helix</keyword>
<protein>
    <submittedName>
        <fullName evidence="2">YggT family protein</fullName>
    </submittedName>
</protein>
<keyword evidence="1" id="KW-0472">Membrane</keyword>
<evidence type="ECO:0000313" key="3">
    <source>
        <dbReference type="Proteomes" id="UP000744438"/>
    </source>
</evidence>
<feature type="transmembrane region" description="Helical" evidence="1">
    <location>
        <begin position="92"/>
        <end position="122"/>
    </location>
</feature>
<dbReference type="Proteomes" id="UP000744438">
    <property type="component" value="Unassembled WGS sequence"/>
</dbReference>
<comment type="caution">
    <text evidence="2">The sequence shown here is derived from an EMBL/GenBank/DDBJ whole genome shotgun (WGS) entry which is preliminary data.</text>
</comment>
<feature type="transmembrane region" description="Helical" evidence="1">
    <location>
        <begin position="56"/>
        <end position="80"/>
    </location>
</feature>
<reference evidence="2" key="1">
    <citation type="submission" date="2020-10" db="EMBL/GenBank/DDBJ databases">
        <title>Microbiome of the Black Sea water column analyzed by genome centric metagenomics.</title>
        <authorList>
            <person name="Cabello-Yeves P.J."/>
            <person name="Callieri C."/>
            <person name="Picazo A."/>
            <person name="Mehrshad M."/>
            <person name="Haro-Moreno J.M."/>
            <person name="Roda-Garcia J."/>
            <person name="Dzembekova N."/>
            <person name="Slabakova V."/>
            <person name="Slabakova N."/>
            <person name="Moncheva S."/>
            <person name="Rodriguez-Valera F."/>
        </authorList>
    </citation>
    <scope>NUCLEOTIDE SEQUENCE</scope>
    <source>
        <strain evidence="2">BS307-5m-G49</strain>
    </source>
</reference>
<evidence type="ECO:0000256" key="1">
    <source>
        <dbReference type="SAM" id="Phobius"/>
    </source>
</evidence>
<dbReference type="Pfam" id="PF02325">
    <property type="entry name" value="CCB3_YggT"/>
    <property type="match status" value="2"/>
</dbReference>
<feature type="transmembrane region" description="Helical" evidence="1">
    <location>
        <begin position="5"/>
        <end position="24"/>
    </location>
</feature>
<accession>A0A937LE25</accession>
<sequence length="184" mass="21272">MNPNFVIFTFINLISIILSIYFFFRIFEVNFNNVIVSRSYSVIEPFLRPFRMVLPVIYRIDLSCLALIFFFKALGFYIFLSGSEIDFNLNEALAWTAISVLLMFSQILRYGLFISIIGSWAFPASHNQFLSLCNSITNVLLKPFQKFTIFGGMDFSPIIVFFLLIQIDRILYNAKFSLGLTSLI</sequence>
<dbReference type="AlphaFoldDB" id="A0A937LE25"/>